<name>A0A225WZY7_9STRA</name>
<accession>A0A225WZY7</accession>
<feature type="coiled-coil region" evidence="1">
    <location>
        <begin position="51"/>
        <end position="78"/>
    </location>
</feature>
<keyword evidence="3" id="KW-1185">Reference proteome</keyword>
<organism evidence="2 3">
    <name type="scientific">Phytophthora megakarya</name>
    <dbReference type="NCBI Taxonomy" id="4795"/>
    <lineage>
        <taxon>Eukaryota</taxon>
        <taxon>Sar</taxon>
        <taxon>Stramenopiles</taxon>
        <taxon>Oomycota</taxon>
        <taxon>Peronosporomycetes</taxon>
        <taxon>Peronosporales</taxon>
        <taxon>Peronosporaceae</taxon>
        <taxon>Phytophthora</taxon>
    </lineage>
</organism>
<dbReference type="OrthoDB" id="127902at2759"/>
<gene>
    <name evidence="2" type="ORF">PHMEG_0001886</name>
</gene>
<evidence type="ECO:0000313" key="2">
    <source>
        <dbReference type="EMBL" id="OWZ23266.1"/>
    </source>
</evidence>
<dbReference type="EMBL" id="NBNE01000075">
    <property type="protein sequence ID" value="OWZ23266.1"/>
    <property type="molecule type" value="Genomic_DNA"/>
</dbReference>
<keyword evidence="1" id="KW-0175">Coiled coil</keyword>
<sequence length="111" mass="13111">MEMRAQETPRIAGIRFEKTVSEREAHIRRFIRALSDNRLKSTFQGQACENMVGLERTLKRIEALRREENQTLQQKKSQVQNLQFGRFKRPQRRAEGRAFLTISTEAEMESE</sequence>
<dbReference type="AlphaFoldDB" id="A0A225WZY7"/>
<protein>
    <submittedName>
        <fullName evidence="2">Uncharacterized protein</fullName>
    </submittedName>
</protein>
<reference evidence="3" key="1">
    <citation type="submission" date="2017-03" db="EMBL/GenBank/DDBJ databases">
        <title>Phytopthora megakarya and P. palmivora, two closely related causual agents of cacao black pod achieved similar genome size and gene model numbers by different mechanisms.</title>
        <authorList>
            <person name="Ali S."/>
            <person name="Shao J."/>
            <person name="Larry D.J."/>
            <person name="Kronmiller B."/>
            <person name="Shen D."/>
            <person name="Strem M.D."/>
            <person name="Melnick R.L."/>
            <person name="Guiltinan M.J."/>
            <person name="Tyler B.M."/>
            <person name="Meinhardt L.W."/>
            <person name="Bailey B.A."/>
        </authorList>
    </citation>
    <scope>NUCLEOTIDE SEQUENCE [LARGE SCALE GENOMIC DNA]</scope>
    <source>
        <strain evidence="3">zdho120</strain>
    </source>
</reference>
<proteinExistence type="predicted"/>
<evidence type="ECO:0000256" key="1">
    <source>
        <dbReference type="SAM" id="Coils"/>
    </source>
</evidence>
<comment type="caution">
    <text evidence="2">The sequence shown here is derived from an EMBL/GenBank/DDBJ whole genome shotgun (WGS) entry which is preliminary data.</text>
</comment>
<evidence type="ECO:0000313" key="3">
    <source>
        <dbReference type="Proteomes" id="UP000198211"/>
    </source>
</evidence>
<dbReference type="Proteomes" id="UP000198211">
    <property type="component" value="Unassembled WGS sequence"/>
</dbReference>